<accession>A0A940N1A1</accession>
<dbReference type="Proteomes" id="UP000677537">
    <property type="component" value="Unassembled WGS sequence"/>
</dbReference>
<dbReference type="RefSeq" id="WP_209376213.1">
    <property type="nucleotide sequence ID" value="NZ_JAGIZA010000017.1"/>
</dbReference>
<name>A0A940N1A1_9PROT</name>
<dbReference type="PANTHER" id="PTHR42928">
    <property type="entry name" value="TRICARBOXYLATE-BINDING PROTEIN"/>
    <property type="match status" value="1"/>
</dbReference>
<dbReference type="CDD" id="cd13578">
    <property type="entry name" value="PBP2_Bug27"/>
    <property type="match status" value="1"/>
</dbReference>
<dbReference type="PIRSF" id="PIRSF017082">
    <property type="entry name" value="YflP"/>
    <property type="match status" value="1"/>
</dbReference>
<evidence type="ECO:0000313" key="3">
    <source>
        <dbReference type="Proteomes" id="UP000677537"/>
    </source>
</evidence>
<reference evidence="2" key="1">
    <citation type="submission" date="2021-03" db="EMBL/GenBank/DDBJ databases">
        <authorList>
            <person name="So Y."/>
        </authorList>
    </citation>
    <scope>NUCLEOTIDE SEQUENCE</scope>
    <source>
        <strain evidence="2">SG15</strain>
    </source>
</reference>
<dbReference type="InterPro" id="IPR005064">
    <property type="entry name" value="BUG"/>
</dbReference>
<evidence type="ECO:0000313" key="2">
    <source>
        <dbReference type="EMBL" id="MBP0495413.1"/>
    </source>
</evidence>
<evidence type="ECO:0000256" key="1">
    <source>
        <dbReference type="ARBA" id="ARBA00006987"/>
    </source>
</evidence>
<dbReference type="Gene3D" id="3.40.190.10">
    <property type="entry name" value="Periplasmic binding protein-like II"/>
    <property type="match status" value="1"/>
</dbReference>
<dbReference type="EMBL" id="JAGIZA010000017">
    <property type="protein sequence ID" value="MBP0495413.1"/>
    <property type="molecule type" value="Genomic_DNA"/>
</dbReference>
<protein>
    <submittedName>
        <fullName evidence="2">Tripartite tricarboxylate transporter substrate binding protein</fullName>
    </submittedName>
</protein>
<gene>
    <name evidence="2" type="ORF">J5Y10_21695</name>
</gene>
<comment type="similarity">
    <text evidence="1">Belongs to the UPF0065 (bug) family.</text>
</comment>
<dbReference type="Gene3D" id="3.40.190.150">
    <property type="entry name" value="Bordetella uptake gene, domain 1"/>
    <property type="match status" value="1"/>
</dbReference>
<dbReference type="Pfam" id="PF03401">
    <property type="entry name" value="TctC"/>
    <property type="match status" value="1"/>
</dbReference>
<dbReference type="AlphaFoldDB" id="A0A940N1A1"/>
<dbReference type="PANTHER" id="PTHR42928:SF5">
    <property type="entry name" value="BLR1237 PROTEIN"/>
    <property type="match status" value="1"/>
</dbReference>
<comment type="caution">
    <text evidence="2">The sequence shown here is derived from an EMBL/GenBank/DDBJ whole genome shotgun (WGS) entry which is preliminary data.</text>
</comment>
<organism evidence="2 3">
    <name type="scientific">Roseomonas indoligenes</name>
    <dbReference type="NCBI Taxonomy" id="2820811"/>
    <lineage>
        <taxon>Bacteria</taxon>
        <taxon>Pseudomonadati</taxon>
        <taxon>Pseudomonadota</taxon>
        <taxon>Alphaproteobacteria</taxon>
        <taxon>Acetobacterales</taxon>
        <taxon>Roseomonadaceae</taxon>
        <taxon>Roseomonas</taxon>
    </lineage>
</organism>
<dbReference type="InterPro" id="IPR042100">
    <property type="entry name" value="Bug_dom1"/>
</dbReference>
<proteinExistence type="inferred from homology"/>
<sequence>MLTRRELAAAAGLATLGRAAGAQAQREAFPDRPIRLIVPYTPGGSVDLMARAFGTRLSTHTGQPTVVENRPGASTMLATEYVARADPDGYTVLSGGTQLALMPHLGTRTPYDVERDITAVAVLTIVPYLLVVNAKLPVHNVKELIAYAKERPGVLNYASFGVGGAGHLAAEMFNLLAGTETVHIPYNGTAPGLNDVMGGRVAMSFCTIPPALPAIEAGRLRPLGLTGRQHLSALPGVPTIEEAGVPGYECVSMNVMFAPSGVPASRLQRLNGAVVKSLGDAELRKLLEEQGFVPAEPMTPAQAKASFDASVTKLVDIIRRAKIQT</sequence>
<dbReference type="SUPFAM" id="SSF53850">
    <property type="entry name" value="Periplasmic binding protein-like II"/>
    <property type="match status" value="1"/>
</dbReference>
<keyword evidence="3" id="KW-1185">Reference proteome</keyword>